<name>A0ACC2ZWL2_9EURO</name>
<evidence type="ECO:0000313" key="1">
    <source>
        <dbReference type="EMBL" id="KAJ9652033.1"/>
    </source>
</evidence>
<accession>A0ACC2ZWL2</accession>
<sequence>MSQPHNIRPEQDIQVDANLETQPSQPEPLQTLEETPTDEDYLAREASVAHLEATQLGLRDLILQTQTTGVIIEPERLEIERRNERTLGEHREMMGQRTKLNQLLARANEHPFPPQQFSVQEISELYWTARAGQLDVFLGEVVSTLRDAQEVDSETRVETDTSALERAITAWQVEVPVAIKQRVTFMENVKFATTGKNESSQLVKKLLNWFLQALFWLRDVGRLRFDTVAHQDQQHAVVQLRAQRDPRLLELGTTLDGFERSYRGEKKWEIVDAGFEDVFVACRAVLIEYTEFRDKADQGTATQAEWCEAKRVTVEAIELVIEVRDRLFGIERAERNPDFDPIVNAIRERTPLS</sequence>
<keyword evidence="2" id="KW-1185">Reference proteome</keyword>
<dbReference type="EMBL" id="JAPDRQ010000222">
    <property type="protein sequence ID" value="KAJ9652033.1"/>
    <property type="molecule type" value="Genomic_DNA"/>
</dbReference>
<reference evidence="1" key="1">
    <citation type="submission" date="2022-10" db="EMBL/GenBank/DDBJ databases">
        <title>Culturing micro-colonial fungi from biological soil crusts in the Mojave desert and describing Neophaeococcomyces mojavensis, and introducing the new genera and species Taxawa tesnikishii.</title>
        <authorList>
            <person name="Kurbessoian T."/>
            <person name="Stajich J.E."/>
        </authorList>
    </citation>
    <scope>NUCLEOTIDE SEQUENCE</scope>
    <source>
        <strain evidence="1">JES_112</strain>
    </source>
</reference>
<dbReference type="Proteomes" id="UP001172386">
    <property type="component" value="Unassembled WGS sequence"/>
</dbReference>
<protein>
    <submittedName>
        <fullName evidence="1">Uncharacterized protein</fullName>
    </submittedName>
</protein>
<proteinExistence type="predicted"/>
<gene>
    <name evidence="1" type="ORF">H2198_008734</name>
</gene>
<comment type="caution">
    <text evidence="1">The sequence shown here is derived from an EMBL/GenBank/DDBJ whole genome shotgun (WGS) entry which is preliminary data.</text>
</comment>
<organism evidence="1 2">
    <name type="scientific">Neophaeococcomyces mojaviensis</name>
    <dbReference type="NCBI Taxonomy" id="3383035"/>
    <lineage>
        <taxon>Eukaryota</taxon>
        <taxon>Fungi</taxon>
        <taxon>Dikarya</taxon>
        <taxon>Ascomycota</taxon>
        <taxon>Pezizomycotina</taxon>
        <taxon>Eurotiomycetes</taxon>
        <taxon>Chaetothyriomycetidae</taxon>
        <taxon>Chaetothyriales</taxon>
        <taxon>Chaetothyriales incertae sedis</taxon>
        <taxon>Neophaeococcomyces</taxon>
    </lineage>
</organism>
<evidence type="ECO:0000313" key="2">
    <source>
        <dbReference type="Proteomes" id="UP001172386"/>
    </source>
</evidence>